<proteinExistence type="predicted"/>
<reference evidence="1 2" key="1">
    <citation type="submission" date="2020-08" db="EMBL/GenBank/DDBJ databases">
        <title>Plant Genome Project.</title>
        <authorList>
            <person name="Zhang R.-G."/>
        </authorList>
    </citation>
    <scope>NUCLEOTIDE SEQUENCE [LARGE SCALE GENOMIC DNA]</scope>
    <source>
        <tissue evidence="1">Rhizome</tissue>
    </source>
</reference>
<dbReference type="EMBL" id="JACMSC010000017">
    <property type="protein sequence ID" value="KAG6479177.1"/>
    <property type="molecule type" value="Genomic_DNA"/>
</dbReference>
<sequence>MVVSLPLLVLILAGGFLEMNWLLDGFITAGEGAKCCASEVLLAIAALAVLFVDDPWLRPTFRSKAFGDCRALEHPSRALAPSLTQPSIASSGSRRSLPQCTGFLEMNWLLDGFITAGEGAKCCASEVLLAIAALAMLFVDDPWLRPTFRSKAFGDCRALEHPSRALAPSLTQPSIASSGSRRSLPQCTGFLEMNWLLDGFITAGEGAKCCASEVLLAIAALAMLFVDDPWLRPTFRSKVIL</sequence>
<accession>A0A8J5F5N4</accession>
<organism evidence="1 2">
    <name type="scientific">Zingiber officinale</name>
    <name type="common">Ginger</name>
    <name type="synonym">Amomum zingiber</name>
    <dbReference type="NCBI Taxonomy" id="94328"/>
    <lineage>
        <taxon>Eukaryota</taxon>
        <taxon>Viridiplantae</taxon>
        <taxon>Streptophyta</taxon>
        <taxon>Embryophyta</taxon>
        <taxon>Tracheophyta</taxon>
        <taxon>Spermatophyta</taxon>
        <taxon>Magnoliopsida</taxon>
        <taxon>Liliopsida</taxon>
        <taxon>Zingiberales</taxon>
        <taxon>Zingiberaceae</taxon>
        <taxon>Zingiber</taxon>
    </lineage>
</organism>
<evidence type="ECO:0000313" key="1">
    <source>
        <dbReference type="EMBL" id="KAG6479177.1"/>
    </source>
</evidence>
<gene>
    <name evidence="1" type="ORF">ZIOFF_062638</name>
</gene>
<keyword evidence="2" id="KW-1185">Reference proteome</keyword>
<dbReference type="AlphaFoldDB" id="A0A8J5F5N4"/>
<dbReference type="Proteomes" id="UP000734854">
    <property type="component" value="Unassembled WGS sequence"/>
</dbReference>
<name>A0A8J5F5N4_ZINOF</name>
<comment type="caution">
    <text evidence="1">The sequence shown here is derived from an EMBL/GenBank/DDBJ whole genome shotgun (WGS) entry which is preliminary data.</text>
</comment>
<protein>
    <submittedName>
        <fullName evidence="1">Uncharacterized protein</fullName>
    </submittedName>
</protein>
<evidence type="ECO:0000313" key="2">
    <source>
        <dbReference type="Proteomes" id="UP000734854"/>
    </source>
</evidence>